<feature type="compositionally biased region" description="Basic and acidic residues" evidence="1">
    <location>
        <begin position="88"/>
        <end position="97"/>
    </location>
</feature>
<protein>
    <submittedName>
        <fullName evidence="3">Uncharacterized protein</fullName>
    </submittedName>
</protein>
<organism evidence="3 4">
    <name type="scientific">Streptomyces griseoviridis</name>
    <dbReference type="NCBI Taxonomy" id="45398"/>
    <lineage>
        <taxon>Bacteria</taxon>
        <taxon>Bacillati</taxon>
        <taxon>Actinomycetota</taxon>
        <taxon>Actinomycetes</taxon>
        <taxon>Kitasatosporales</taxon>
        <taxon>Streptomycetaceae</taxon>
        <taxon>Streptomyces</taxon>
    </lineage>
</organism>
<keyword evidence="4" id="KW-1185">Reference proteome</keyword>
<accession>A0A918G3F9</accession>
<reference evidence="3" key="2">
    <citation type="submission" date="2020-09" db="EMBL/GenBank/DDBJ databases">
        <authorList>
            <person name="Sun Q."/>
            <person name="Ohkuma M."/>
        </authorList>
    </citation>
    <scope>NUCLEOTIDE SEQUENCE</scope>
    <source>
        <strain evidence="3">JCM 4234</strain>
    </source>
</reference>
<keyword evidence="2" id="KW-0812">Transmembrane</keyword>
<dbReference type="EMBL" id="BMSL01000001">
    <property type="protein sequence ID" value="GGS16438.1"/>
    <property type="molecule type" value="Genomic_DNA"/>
</dbReference>
<dbReference type="AlphaFoldDB" id="A0A918G3F9"/>
<reference evidence="3" key="1">
    <citation type="journal article" date="2014" name="Int. J. Syst. Evol. Microbiol.">
        <title>Complete genome sequence of Corynebacterium casei LMG S-19264T (=DSM 44701T), isolated from a smear-ripened cheese.</title>
        <authorList>
            <consortium name="US DOE Joint Genome Institute (JGI-PGF)"/>
            <person name="Walter F."/>
            <person name="Albersmeier A."/>
            <person name="Kalinowski J."/>
            <person name="Ruckert C."/>
        </authorList>
    </citation>
    <scope>NUCLEOTIDE SEQUENCE</scope>
    <source>
        <strain evidence="3">JCM 4234</strain>
    </source>
</reference>
<sequence>MAMPRPTVAQLAYGSLTVILSAFAMLLLSRTTSAGWIAVVAVVALALGLLVAMTVPAGRPRTVAVHRPSTGAGAGPAPVSVGAGAPGRADEVRRHAA</sequence>
<proteinExistence type="predicted"/>
<evidence type="ECO:0000256" key="1">
    <source>
        <dbReference type="SAM" id="MobiDB-lite"/>
    </source>
</evidence>
<keyword evidence="2" id="KW-1133">Transmembrane helix</keyword>
<feature type="transmembrane region" description="Helical" evidence="2">
    <location>
        <begin position="7"/>
        <end position="28"/>
    </location>
</feature>
<feature type="region of interest" description="Disordered" evidence="1">
    <location>
        <begin position="67"/>
        <end position="97"/>
    </location>
</feature>
<dbReference type="Proteomes" id="UP000653493">
    <property type="component" value="Unassembled WGS sequence"/>
</dbReference>
<gene>
    <name evidence="3" type="ORF">GCM10010238_00290</name>
</gene>
<keyword evidence="2" id="KW-0472">Membrane</keyword>
<feature type="transmembrane region" description="Helical" evidence="2">
    <location>
        <begin position="34"/>
        <end position="57"/>
    </location>
</feature>
<evidence type="ECO:0000256" key="2">
    <source>
        <dbReference type="SAM" id="Phobius"/>
    </source>
</evidence>
<evidence type="ECO:0000313" key="3">
    <source>
        <dbReference type="EMBL" id="GGS16438.1"/>
    </source>
</evidence>
<feature type="compositionally biased region" description="Low complexity" evidence="1">
    <location>
        <begin position="67"/>
        <end position="87"/>
    </location>
</feature>
<evidence type="ECO:0000313" key="4">
    <source>
        <dbReference type="Proteomes" id="UP000653493"/>
    </source>
</evidence>
<comment type="caution">
    <text evidence="3">The sequence shown here is derived from an EMBL/GenBank/DDBJ whole genome shotgun (WGS) entry which is preliminary data.</text>
</comment>
<name>A0A918G3F9_STRGD</name>